<dbReference type="Gene3D" id="3.40.50.300">
    <property type="entry name" value="P-loop containing nucleotide triphosphate hydrolases"/>
    <property type="match status" value="1"/>
</dbReference>
<evidence type="ECO:0000256" key="5">
    <source>
        <dbReference type="ARBA" id="ARBA00066388"/>
    </source>
</evidence>
<organism evidence="7 8">
    <name type="scientific">Prauserella cavernicola</name>
    <dbReference type="NCBI Taxonomy" id="2800127"/>
    <lineage>
        <taxon>Bacteria</taxon>
        <taxon>Bacillati</taxon>
        <taxon>Actinomycetota</taxon>
        <taxon>Actinomycetes</taxon>
        <taxon>Pseudonocardiales</taxon>
        <taxon>Pseudonocardiaceae</taxon>
        <taxon>Prauserella</taxon>
    </lineage>
</organism>
<dbReference type="SMART" id="SM00382">
    <property type="entry name" value="AAA"/>
    <property type="match status" value="1"/>
</dbReference>
<reference evidence="7" key="1">
    <citation type="submission" date="2020-12" db="EMBL/GenBank/DDBJ databases">
        <title>Prauserella sp. ASG 168, a novel actinomycete isolated from cave rock.</title>
        <authorList>
            <person name="Suriyachadkun C."/>
        </authorList>
    </citation>
    <scope>NUCLEOTIDE SEQUENCE</scope>
    <source>
        <strain evidence="7">ASG 168</strain>
    </source>
</reference>
<name>A0A934QSA7_9PSEU</name>
<dbReference type="Proteomes" id="UP000635245">
    <property type="component" value="Unassembled WGS sequence"/>
</dbReference>
<gene>
    <name evidence="7" type="ORF">JHE00_15575</name>
</gene>
<dbReference type="SUPFAM" id="SSF52540">
    <property type="entry name" value="P-loop containing nucleoside triphosphate hydrolases"/>
    <property type="match status" value="1"/>
</dbReference>
<dbReference type="PANTHER" id="PTHR43117">
    <property type="entry name" value="OSMOPROTECTANT IMPORT ATP-BINDING PROTEIN OSMV"/>
    <property type="match status" value="1"/>
</dbReference>
<dbReference type="AlphaFoldDB" id="A0A934QSA7"/>
<dbReference type="GO" id="GO:0016887">
    <property type="term" value="F:ATP hydrolysis activity"/>
    <property type="evidence" value="ECO:0007669"/>
    <property type="project" value="InterPro"/>
</dbReference>
<dbReference type="Pfam" id="PF00005">
    <property type="entry name" value="ABC_tran"/>
    <property type="match status" value="1"/>
</dbReference>
<dbReference type="EMBL" id="JAENJH010000003">
    <property type="protein sequence ID" value="MBK1785751.1"/>
    <property type="molecule type" value="Genomic_DNA"/>
</dbReference>
<comment type="similarity">
    <text evidence="1">Belongs to the ABC transporter superfamily.</text>
</comment>
<comment type="caution">
    <text evidence="7">The sequence shown here is derived from an EMBL/GenBank/DDBJ whole genome shotgun (WGS) entry which is preliminary data.</text>
</comment>
<sequence>MGIEFRGITKKYPDGTVAVDDLNLTIEDGTITVLVGPSGCGKTTSLRMINRMVEPTSGSILLEGEDIRDSDAALLRRGIGYVIQHAGLFPHRTVLSNIATVPLLSGWDKNKAKKRAAELLEVVGLPAEVGKRYPAQLSGGQQQRVGVARALAADSPVLLMDEPFSAVDPVVREGLQDELLRLQSQLGKTIVFVTHDIDEAVRLGDRVAVLRVGGKLAQYGTPAEVLRQPVDDFVAGFVGKDRGYRGLSFLAADDVLVEDVPTVRVGSKPEGSDGWRLAVNDAGEPRGWLAPGSVVDGELVEGELLAGGSLYQQGTPIRGALDAALSSPASLGVVVDADGKAIGVVTARQVLDVIENHPEGVAR</sequence>
<dbReference type="GO" id="GO:0005524">
    <property type="term" value="F:ATP binding"/>
    <property type="evidence" value="ECO:0007669"/>
    <property type="project" value="UniProtKB-KW"/>
</dbReference>
<dbReference type="InterPro" id="IPR027417">
    <property type="entry name" value="P-loop_NTPase"/>
</dbReference>
<evidence type="ECO:0000256" key="1">
    <source>
        <dbReference type="ARBA" id="ARBA00005417"/>
    </source>
</evidence>
<keyword evidence="3" id="KW-0547">Nucleotide-binding</keyword>
<keyword evidence="2" id="KW-0813">Transport</keyword>
<evidence type="ECO:0000256" key="2">
    <source>
        <dbReference type="ARBA" id="ARBA00022448"/>
    </source>
</evidence>
<dbReference type="PANTHER" id="PTHR43117:SF4">
    <property type="entry name" value="OSMOPROTECTANT IMPORT ATP-BINDING PROTEIN OSMV"/>
    <property type="match status" value="1"/>
</dbReference>
<dbReference type="InterPro" id="IPR017871">
    <property type="entry name" value="ABC_transporter-like_CS"/>
</dbReference>
<dbReference type="PROSITE" id="PS00211">
    <property type="entry name" value="ABC_TRANSPORTER_1"/>
    <property type="match status" value="1"/>
</dbReference>
<dbReference type="RefSeq" id="WP_200318773.1">
    <property type="nucleotide sequence ID" value="NZ_JAENJH010000003.1"/>
</dbReference>
<protein>
    <recommendedName>
        <fullName evidence="5">ABC-type quaternary amine transporter</fullName>
        <ecNumber evidence="5">7.6.2.9</ecNumber>
    </recommendedName>
</protein>
<proteinExistence type="inferred from homology"/>
<dbReference type="InterPro" id="IPR003593">
    <property type="entry name" value="AAA+_ATPase"/>
</dbReference>
<dbReference type="InterPro" id="IPR003439">
    <property type="entry name" value="ABC_transporter-like_ATP-bd"/>
</dbReference>
<dbReference type="GO" id="GO:0015418">
    <property type="term" value="F:ABC-type quaternary ammonium compound transporting activity"/>
    <property type="evidence" value="ECO:0007669"/>
    <property type="project" value="UniProtKB-EC"/>
</dbReference>
<keyword evidence="4 7" id="KW-0067">ATP-binding</keyword>
<dbReference type="PROSITE" id="PS50893">
    <property type="entry name" value="ABC_TRANSPORTER_2"/>
    <property type="match status" value="1"/>
</dbReference>
<dbReference type="EC" id="7.6.2.9" evidence="5"/>
<keyword evidence="8" id="KW-1185">Reference proteome</keyword>
<feature type="domain" description="ABC transporter" evidence="6">
    <location>
        <begin position="3"/>
        <end position="238"/>
    </location>
</feature>
<evidence type="ECO:0000259" key="6">
    <source>
        <dbReference type="PROSITE" id="PS50893"/>
    </source>
</evidence>
<dbReference type="FunFam" id="3.40.50.300:FF:000425">
    <property type="entry name" value="Probable ABC transporter, ATP-binding subunit"/>
    <property type="match status" value="1"/>
</dbReference>
<evidence type="ECO:0000313" key="7">
    <source>
        <dbReference type="EMBL" id="MBK1785751.1"/>
    </source>
</evidence>
<evidence type="ECO:0000256" key="3">
    <source>
        <dbReference type="ARBA" id="ARBA00022741"/>
    </source>
</evidence>
<evidence type="ECO:0000256" key="4">
    <source>
        <dbReference type="ARBA" id="ARBA00022840"/>
    </source>
</evidence>
<evidence type="ECO:0000313" key="8">
    <source>
        <dbReference type="Proteomes" id="UP000635245"/>
    </source>
</evidence>
<accession>A0A934QSA7</accession>